<evidence type="ECO:0000313" key="9">
    <source>
        <dbReference type="EMBL" id="CAI6336545.1"/>
    </source>
</evidence>
<dbReference type="EMBL" id="CAOQHR010000006">
    <property type="protein sequence ID" value="CAI6336545.1"/>
    <property type="molecule type" value="Genomic_DNA"/>
</dbReference>
<keyword evidence="4 7" id="KW-0472">Membrane</keyword>
<feature type="transmembrane region" description="Helical" evidence="7">
    <location>
        <begin position="89"/>
        <end position="113"/>
    </location>
</feature>
<proteinExistence type="inferred from homology"/>
<dbReference type="Pfam" id="PF20684">
    <property type="entry name" value="Fung_rhodopsin"/>
    <property type="match status" value="1"/>
</dbReference>
<evidence type="ECO:0000256" key="4">
    <source>
        <dbReference type="ARBA" id="ARBA00023136"/>
    </source>
</evidence>
<evidence type="ECO:0000259" key="8">
    <source>
        <dbReference type="Pfam" id="PF20684"/>
    </source>
</evidence>
<protein>
    <recommendedName>
        <fullName evidence="8">Rhodopsin domain-containing protein</fullName>
    </recommendedName>
</protein>
<feature type="transmembrane region" description="Helical" evidence="7">
    <location>
        <begin position="49"/>
        <end position="69"/>
    </location>
</feature>
<dbReference type="PANTHER" id="PTHR33048:SF96">
    <property type="entry name" value="INTEGRAL MEMBRANE PROTEIN"/>
    <property type="match status" value="1"/>
</dbReference>
<evidence type="ECO:0000256" key="1">
    <source>
        <dbReference type="ARBA" id="ARBA00004141"/>
    </source>
</evidence>
<feature type="transmembrane region" description="Helical" evidence="7">
    <location>
        <begin position="207"/>
        <end position="227"/>
    </location>
</feature>
<sequence>MSSSSSTRLARKGKQLQAIAIVFLSLSWVFIALRVWTRTKLRPNFGWDDWIMILAGMLFSIYCASILYIEGQGGGLHVTGLQQLNDLTKWVIVSESAYVLTVLAIKISLAIFFKRIVVKQRHVRIIYTTVALTTVSSTAAFFYAIFRCGPDINNYATSQLENQCMSRTADRFCAYQHAAIGLLTDCVFVILPVPLLWSLNMERRSKIMVGVILFAATLGCICSAIRFRYVDGLTDVQNFFWAATNVSIWSTVEPGAGIMAGCAATLRPLLRLLFAKVQSIQSFSSKFSELRSSRQKGSAGSHYPGRQEPSHLKGDIEANRVECIDLQSAASKKNESTECILSGVSGPSTEVPVKLYSSRGSGSVEQSM</sequence>
<evidence type="ECO:0000256" key="5">
    <source>
        <dbReference type="ARBA" id="ARBA00038359"/>
    </source>
</evidence>
<keyword evidence="2 7" id="KW-0812">Transmembrane</keyword>
<organism evidence="9 10">
    <name type="scientific">Periconia digitata</name>
    <dbReference type="NCBI Taxonomy" id="1303443"/>
    <lineage>
        <taxon>Eukaryota</taxon>
        <taxon>Fungi</taxon>
        <taxon>Dikarya</taxon>
        <taxon>Ascomycota</taxon>
        <taxon>Pezizomycotina</taxon>
        <taxon>Dothideomycetes</taxon>
        <taxon>Pleosporomycetidae</taxon>
        <taxon>Pleosporales</taxon>
        <taxon>Massarineae</taxon>
        <taxon>Periconiaceae</taxon>
        <taxon>Periconia</taxon>
    </lineage>
</organism>
<evidence type="ECO:0000256" key="3">
    <source>
        <dbReference type="ARBA" id="ARBA00022989"/>
    </source>
</evidence>
<feature type="region of interest" description="Disordered" evidence="6">
    <location>
        <begin position="345"/>
        <end position="368"/>
    </location>
</feature>
<keyword evidence="10" id="KW-1185">Reference proteome</keyword>
<evidence type="ECO:0000256" key="7">
    <source>
        <dbReference type="SAM" id="Phobius"/>
    </source>
</evidence>
<feature type="transmembrane region" description="Helical" evidence="7">
    <location>
        <begin position="16"/>
        <end position="37"/>
    </location>
</feature>
<name>A0A9W4XQ05_9PLEO</name>
<comment type="subcellular location">
    <subcellularLocation>
        <location evidence="1">Membrane</location>
        <topology evidence="1">Multi-pass membrane protein</topology>
    </subcellularLocation>
</comment>
<comment type="similarity">
    <text evidence="5">Belongs to the SAT4 family.</text>
</comment>
<feature type="domain" description="Rhodopsin" evidence="8">
    <location>
        <begin position="33"/>
        <end position="271"/>
    </location>
</feature>
<dbReference type="Proteomes" id="UP001152607">
    <property type="component" value="Unassembled WGS sequence"/>
</dbReference>
<dbReference type="AlphaFoldDB" id="A0A9W4XQ05"/>
<evidence type="ECO:0000256" key="6">
    <source>
        <dbReference type="SAM" id="MobiDB-lite"/>
    </source>
</evidence>
<reference evidence="9" key="1">
    <citation type="submission" date="2023-01" db="EMBL/GenBank/DDBJ databases">
        <authorList>
            <person name="Van Ghelder C."/>
            <person name="Rancurel C."/>
        </authorList>
    </citation>
    <scope>NUCLEOTIDE SEQUENCE</scope>
    <source>
        <strain evidence="9">CNCM I-4278</strain>
    </source>
</reference>
<dbReference type="InterPro" id="IPR052337">
    <property type="entry name" value="SAT4-like"/>
</dbReference>
<comment type="caution">
    <text evidence="9">The sequence shown here is derived from an EMBL/GenBank/DDBJ whole genome shotgun (WGS) entry which is preliminary data.</text>
</comment>
<feature type="compositionally biased region" description="Polar residues" evidence="6">
    <location>
        <begin position="358"/>
        <end position="368"/>
    </location>
</feature>
<dbReference type="PANTHER" id="PTHR33048">
    <property type="entry name" value="PTH11-LIKE INTEGRAL MEMBRANE PROTEIN (AFU_ORTHOLOGUE AFUA_5G11245)"/>
    <property type="match status" value="1"/>
</dbReference>
<feature type="transmembrane region" description="Helical" evidence="7">
    <location>
        <begin position="239"/>
        <end position="266"/>
    </location>
</feature>
<dbReference type="InterPro" id="IPR049326">
    <property type="entry name" value="Rhodopsin_dom_fungi"/>
</dbReference>
<evidence type="ECO:0000313" key="10">
    <source>
        <dbReference type="Proteomes" id="UP001152607"/>
    </source>
</evidence>
<dbReference type="GO" id="GO:0016020">
    <property type="term" value="C:membrane"/>
    <property type="evidence" value="ECO:0007669"/>
    <property type="project" value="UniProtKB-SubCell"/>
</dbReference>
<evidence type="ECO:0000256" key="2">
    <source>
        <dbReference type="ARBA" id="ARBA00022692"/>
    </source>
</evidence>
<feature type="transmembrane region" description="Helical" evidence="7">
    <location>
        <begin position="125"/>
        <end position="146"/>
    </location>
</feature>
<dbReference type="OrthoDB" id="4682787at2759"/>
<keyword evidence="3 7" id="KW-1133">Transmembrane helix</keyword>
<accession>A0A9W4XQ05</accession>
<feature type="transmembrane region" description="Helical" evidence="7">
    <location>
        <begin position="175"/>
        <end position="195"/>
    </location>
</feature>
<gene>
    <name evidence="9" type="ORF">PDIGIT_LOCUS9648</name>
</gene>